<dbReference type="HOGENOM" id="CLU_000740_0_0_1"/>
<dbReference type="PANTHER" id="PTHR15678">
    <property type="entry name" value="ANTIGEN MLAA-22-RELATED"/>
    <property type="match status" value="1"/>
</dbReference>
<dbReference type="Pfam" id="PF10344">
    <property type="entry name" value="Hobbit"/>
    <property type="match status" value="2"/>
</dbReference>
<dbReference type="PANTHER" id="PTHR15678:SF15">
    <property type="entry name" value="PROTEIN FMP27, MITOCHONDRIAL"/>
    <property type="match status" value="1"/>
</dbReference>
<evidence type="ECO:0000259" key="2">
    <source>
        <dbReference type="SMART" id="SM01215"/>
    </source>
</evidence>
<dbReference type="InParanoid" id="G0VIK8"/>
<feature type="domain" description="FMP27 SW motif-containing RBG unit" evidence="2">
    <location>
        <begin position="1171"/>
        <end position="1274"/>
    </location>
</feature>
<dbReference type="InterPro" id="IPR019449">
    <property type="entry name" value="FMP27_WPPW_RBG"/>
</dbReference>
<dbReference type="SMART" id="SM01215">
    <property type="entry name" value="Fmp27_SW"/>
    <property type="match status" value="1"/>
</dbReference>
<dbReference type="SMART" id="SM01214">
    <property type="entry name" value="Fmp27_GFWDK"/>
    <property type="match status" value="1"/>
</dbReference>
<dbReference type="GO" id="GO:0140268">
    <property type="term" value="C:endoplasmic reticulum-plasma membrane contact site"/>
    <property type="evidence" value="ECO:0007669"/>
    <property type="project" value="EnsemblFungi"/>
</dbReference>
<sequence>MALPKYIPGKWLIRTLIIILIFKYSLKYLLGLNLQFNPFKCWALKVSYKDKFHLQSLKVYPFQRKIMITGLTIHDNNKTDTKRDYCEVNVLSNTTEENLPLQQESRIITLPKWFINYFTHISRAVNGFTLVFDDLKIAKENIQIQRLGLTTTLETVSNQFGVDVFVRKAHWHDQLLCGDGLFFFKTTISLTNETDIIVKETLGSDEGLDEAMSFPIQDTTLDIKLGDISLSMDIVNKMRKKANSDQIPKCKNIRSTMLTDAEVQRIVATFEEKIQRQCRTFLKPFSEINLAIDKIEISKIPVTPHEKLQEMNSFLSYHATVSNFSFNAVRFNNEMPGFKLVFHENDTPFKVSSTISRIVFSLDKREMKTKIRTLLKIMEIPNISVFGETNLPSQKFRHLSTSSSKSSSQSERGPIMNLKGNIASPTIDINIRSLSFLKSFLDNIKVFTQTFSDPMEVTNCVENCKISRRKQVMMEFYKTFLPIINGRLTLEDPKVAISDDQNNLIIFKFAAFMFNYQTKRYSLANVEKTEQIYFESTANIEILDIKLQHIVQDANYKVIIFKLESFALQSKFKLIPDNTCVLEGDIDTIHLDLSELRTMIMLNRFIRRLDCQMLLVEENYFKDLYTMFASNIETSEKECSLLSKSIKPSQKISLSDVLFIALPAYLDYLKITIRNIKMTLGARSVFMPPDVFSSVDSQSSHDLVDGKLRKFCTSIDKLQLAIFGTKTQWHNKISNGQIEMVRSGQNSEEFMSYGDNGLDDISTSEVTEVEHLWNVNLLFSSITSIIVAESAEVTDELAYRVVNKMSVLSVKVFPEVDSFSVDEPQKRITVQIENQKIKAILSLMNIFLIISGVHTLYQVFGHDIARRRRESWAKKYLIAIGNSKKKSTINNIDWTELKSLLQINYSSDFSSHVLVLPNGLKTKVESINTFTTIRNFSDVNISGELFRVLVESPEIQNIWSRFVSISSFSIRMSIDDVKDQMAKSFEDLQDAEPAVWLENESWHLSVPHKFEMYRLIDNVTTVVKSLKQMFYSLKTSKNDLIIFPKVQKAPSLPKIKLKSGRLLFSINDDPFEAQMNMICQIGTQEQRIRMEQWKEFDESTLKRIKERKPDVDVSDIHSVLYETNNTSIRSSIRRKSLERANQRTMPVPFNVDGLDEEDRSVQELVTEDIHRAFRNFQEYMSDSWIKRVNEYKRKEREEFKKNFSFLWGNINYSKFPSNVNDKVLSFTTYPFLMNLIVEDINIDVCKPSCGLEGIPSFIHEVGKGVPESMEYSIMIPMHLDCRFSEIRWHLRDYPMPFVYIPPLAISQSKSMPAIRIFGDFMVTENLVKSDEALRTLFVPLVPSIVMENSDAYYSLLVPRTVTSIKVYTTLQLDINSKDRTTVNMGNSYQPAIQQTMQCFDNFSKPPTDPSRKMGFWDKLRYMFHARIKISWKNNGRFEVGLKSARSPYMIGGKSAGFIIGFGENVILTCNETEDPKKFLSCTAGEIYFSIPNYLAKRLLVWSRPSSQTVFLPTQENTNVAKYASYYYLMDLLNTKNESAALHIMETAFIEKTGIKLTGRTTLNMGIVLERLSQDGKGRTFDAKKHYDVMLTNPIYVENLKTHDSYKGFRSEFIHMSFNLLSNSDSAYNSMQLSPTALATFFDWWKSFSGNFPVRRGPLYGMQSVSPKFGDHLYTISYHADVSPLYIAHIYHDIDAAYILKKNDFETVEFAGLKAKVGQFVMDLHQRKEVVTEYKKKLNVTKRVKKLKFLSADILTHRIDIRTVHGIFHKLNFIEEKAHAKYDIFDNDMSWLDISDFQEAFYIDVSNYVPNVDIRPLLFAPEFVYKKRANYGDKYQLNPKTYERIEPFNNGVSHDCIMGEHIEIPPSLIEKRLEVLEEFELKIKAKLRKSIDPTEKAKLTTFLNMTAQAKESVELLLADFNSVCPKTGKILTESGCFRYPSLQLLHNSKLRNKSFENRFLVFNMLLKWNEKVRDVVLRYLHFFNLTSDFHKLTSQHALETFDNILKQRLSQNQKSELESHGEPIERLNSKEQFRNAEDQSAINNALVELFETALSSLQCSIKSVRHENHYVQFITPQVQLMTKEENDSCVIISAPNVMMKVLAFEDERTEEINIDNDFLKRYGIIVTNANAFLFHKGDFKDNFELFFDVSSYGQSKNSKWPPWLGLELGFESKALQSQALIKNLSTVLFYEKVSEFSDVYELVKKAIDDKFSVFMPKLHMKMSSQNYVFLYKIVTNLFLYVDPEAVELQKQIEKLTIGYDLGNVEHTRELALSLFNNQRKLKLIEDEFLFKRFLLDDVGKVDLTNIHNERLNHLLRLYLIMNMLNISCSSKDGRERTMVFDINIKEILFHMLYDDNKPFIDIALAELHLLKGHSSYGFNRSQLTINMMQVFNLEKGVVFHDVFGPYIKDSKKSKLPNVSKDDPLISICWEMDKPVGGIKLINKVETKLAGLKINLEEDTLKRLITWLQLKETFLQDEDTDEVAAISDLLSNTALDSDLDLTEDLGADLNEMVKRASDYMTIQDLMLNSFKLCISYKGKGTRRLINISNFLFTFPSLSFENQMLRVVDILNSLKKLLIKVLIRHTGKFLKGKLKTNSKEPSVKHESRLKPLKTYGSYTHVDDLLTEGSVDLNYSI</sequence>
<protein>
    <submittedName>
        <fullName evidence="4">Uncharacterized protein</fullName>
    </submittedName>
</protein>
<name>G0VIK8_NAUCA</name>
<dbReference type="FunCoup" id="G0VIK8">
    <property type="interactions" value="526"/>
</dbReference>
<reference key="2">
    <citation type="submission" date="2011-08" db="EMBL/GenBank/DDBJ databases">
        <title>Genome sequence of Naumovozyma castellii.</title>
        <authorList>
            <person name="Gordon J.L."/>
            <person name="Armisen D."/>
            <person name="Proux-Wera E."/>
            <person name="OhEigeartaigh S.S."/>
            <person name="Byrne K.P."/>
            <person name="Wolfe K.H."/>
        </authorList>
    </citation>
    <scope>NUCLEOTIDE SEQUENCE</scope>
    <source>
        <strain>Type strain:CBS 4309</strain>
    </source>
</reference>
<dbReference type="OrthoDB" id="1562405at2759"/>
<evidence type="ECO:0000259" key="3">
    <source>
        <dbReference type="SMART" id="SM01216"/>
    </source>
</evidence>
<reference evidence="4 5" key="1">
    <citation type="journal article" date="2011" name="Proc. Natl. Acad. Sci. U.S.A.">
        <title>Evolutionary erosion of yeast sex chromosomes by mating-type switching accidents.</title>
        <authorList>
            <person name="Gordon J.L."/>
            <person name="Armisen D."/>
            <person name="Proux-Wera E."/>
            <person name="Oheigeartaigh S.S."/>
            <person name="Byrne K.P."/>
            <person name="Wolfe K.H."/>
        </authorList>
    </citation>
    <scope>NUCLEOTIDE SEQUENCE [LARGE SCALE GENOMIC DNA]</scope>
    <source>
        <strain evidence="5">ATCC 76901 / BCRC 22586 / CBS 4309 / NBRC 1992 / NRRL Y-12630</strain>
    </source>
</reference>
<evidence type="ECO:0000313" key="4">
    <source>
        <dbReference type="EMBL" id="CCC71333.1"/>
    </source>
</evidence>
<dbReference type="EMBL" id="HE576759">
    <property type="protein sequence ID" value="CCC71333.1"/>
    <property type="molecule type" value="Genomic_DNA"/>
</dbReference>
<dbReference type="OMA" id="PNYFAKP"/>
<evidence type="ECO:0000313" key="5">
    <source>
        <dbReference type="Proteomes" id="UP000001640"/>
    </source>
</evidence>
<feature type="domain" description="FMP27/BLTP2/Hobbit GFWDK motif-containing RBG unit" evidence="1">
    <location>
        <begin position="1292"/>
        <end position="1450"/>
    </location>
</feature>
<dbReference type="STRING" id="1064592.G0VIK8"/>
<dbReference type="GO" id="GO:0044233">
    <property type="term" value="C:mitochondria-associated endoplasmic reticulum membrane contact site"/>
    <property type="evidence" value="ECO:0007669"/>
    <property type="project" value="EnsemblFungi"/>
</dbReference>
<dbReference type="InterPro" id="IPR045167">
    <property type="entry name" value="Hobbit"/>
</dbReference>
<dbReference type="eggNOG" id="KOG1910">
    <property type="taxonomic scope" value="Eukaryota"/>
</dbReference>
<organism evidence="4 5">
    <name type="scientific">Naumovozyma castellii</name>
    <name type="common">Yeast</name>
    <name type="synonym">Saccharomyces castellii</name>
    <dbReference type="NCBI Taxonomy" id="27288"/>
    <lineage>
        <taxon>Eukaryota</taxon>
        <taxon>Fungi</taxon>
        <taxon>Dikarya</taxon>
        <taxon>Ascomycota</taxon>
        <taxon>Saccharomycotina</taxon>
        <taxon>Saccharomycetes</taxon>
        <taxon>Saccharomycetales</taxon>
        <taxon>Saccharomycetaceae</taxon>
        <taxon>Naumovozyma</taxon>
    </lineage>
</organism>
<proteinExistence type="predicted"/>
<dbReference type="GeneID" id="96905014"/>
<dbReference type="InterPro" id="IPR019441">
    <property type="entry name" value="FMP27/BLTP2/Hobbit_GFWDK_RBG"/>
</dbReference>
<gene>
    <name evidence="4" type="primary">NCAS0H00230</name>
    <name evidence="4" type="ordered locus">NCAS_0H00230</name>
</gene>
<keyword evidence="5" id="KW-1185">Reference proteome</keyword>
<accession>G0VIK8</accession>
<evidence type="ECO:0000259" key="1">
    <source>
        <dbReference type="SMART" id="SM01214"/>
    </source>
</evidence>
<dbReference type="Proteomes" id="UP000001640">
    <property type="component" value="Chromosome 8"/>
</dbReference>
<dbReference type="KEGG" id="ncs:NCAS_0H00230"/>
<dbReference type="RefSeq" id="XP_003677684.1">
    <property type="nucleotide sequence ID" value="XM_003677636.1"/>
</dbReference>
<dbReference type="SMART" id="SM01216">
    <property type="entry name" value="Fmp27_WPPW"/>
    <property type="match status" value="1"/>
</dbReference>
<dbReference type="InterPro" id="IPR019415">
    <property type="entry name" value="FMP27_SW_RBG"/>
</dbReference>
<feature type="domain" description="FMP27 WPPW motif-containing RBG unit" evidence="3">
    <location>
        <begin position="1711"/>
        <end position="2168"/>
    </location>
</feature>